<feature type="binding site" evidence="8">
    <location>
        <position position="280"/>
    </location>
    <ligand>
        <name>substrate</name>
    </ligand>
</feature>
<feature type="active site" evidence="7">
    <location>
        <position position="173"/>
    </location>
</feature>
<dbReference type="Pfam" id="PF00768">
    <property type="entry name" value="Peptidase_S11"/>
    <property type="match status" value="1"/>
</dbReference>
<evidence type="ECO:0000256" key="3">
    <source>
        <dbReference type="ARBA" id="ARBA00022801"/>
    </source>
</evidence>
<gene>
    <name evidence="12" type="ORF">A2690_00080</name>
</gene>
<accession>A0A1F7GCX4</accession>
<feature type="active site" description="Acyl-ester intermediate" evidence="7">
    <location>
        <position position="120"/>
    </location>
</feature>
<evidence type="ECO:0000256" key="8">
    <source>
        <dbReference type="PIRSR" id="PIRSR618044-2"/>
    </source>
</evidence>
<keyword evidence="10" id="KW-0812">Transmembrane</keyword>
<keyword evidence="3" id="KW-0378">Hydrolase</keyword>
<dbReference type="PRINTS" id="PR00725">
    <property type="entry name" value="DADACBPTASE1"/>
</dbReference>
<evidence type="ECO:0000256" key="5">
    <source>
        <dbReference type="ARBA" id="ARBA00022984"/>
    </source>
</evidence>
<dbReference type="GO" id="GO:0008360">
    <property type="term" value="P:regulation of cell shape"/>
    <property type="evidence" value="ECO:0007669"/>
    <property type="project" value="UniProtKB-KW"/>
</dbReference>
<comment type="caution">
    <text evidence="12">The sequence shown here is derived from an EMBL/GenBank/DDBJ whole genome shotgun (WGS) entry which is preliminary data.</text>
</comment>
<evidence type="ECO:0000256" key="2">
    <source>
        <dbReference type="ARBA" id="ARBA00022729"/>
    </source>
</evidence>
<evidence type="ECO:0000256" key="10">
    <source>
        <dbReference type="SAM" id="Phobius"/>
    </source>
</evidence>
<dbReference type="GO" id="GO:0071555">
    <property type="term" value="P:cell wall organization"/>
    <property type="evidence" value="ECO:0007669"/>
    <property type="project" value="UniProtKB-KW"/>
</dbReference>
<evidence type="ECO:0000256" key="9">
    <source>
        <dbReference type="RuleBase" id="RU004016"/>
    </source>
</evidence>
<sequence length="334" mass="37243">MKQKKKTLKLKKNKKTEIPTDAIISGTVGRDFFLIICFVLFFSLLLFYPGDGSFFKLFAFNKSLSNNQSGQTVQEIIIIPYVFNPQITPSITASGAYVIDLTSATPLYSKNKDLKLLPASTVKVITALTGYKKFELDTVLTVKRKITDGQVAGFNVGEKLTFENVLYALLVHSGNDAAYVIADNYPGGYKEFIIAMNKTAEYLHMSSSRFTNPAGFDAQGQYITAFDLSLASRKLLENKELSKIVSTKSITISDIDFTYFHPLNNVNKLLGEIPGLAGLKTGYTEAAKENLVSFYTHKGKKFVIVILKSDDRFEDTKNIINWLNTNIGFKTYSI</sequence>
<proteinExistence type="inferred from homology"/>
<organism evidence="12 13">
    <name type="scientific">Candidatus Roizmanbacteria bacterium RIFCSPHIGHO2_01_FULL_39_12b</name>
    <dbReference type="NCBI Taxonomy" id="1802030"/>
    <lineage>
        <taxon>Bacteria</taxon>
        <taxon>Candidatus Roizmaniibacteriota</taxon>
    </lineage>
</organism>
<feature type="domain" description="Peptidase S11 D-alanyl-D-alanine carboxypeptidase A N-terminal" evidence="11">
    <location>
        <begin position="88"/>
        <end position="309"/>
    </location>
</feature>
<dbReference type="Proteomes" id="UP000178372">
    <property type="component" value="Unassembled WGS sequence"/>
</dbReference>
<comment type="similarity">
    <text evidence="1 9">Belongs to the peptidase S11 family.</text>
</comment>
<evidence type="ECO:0000256" key="1">
    <source>
        <dbReference type="ARBA" id="ARBA00007164"/>
    </source>
</evidence>
<dbReference type="SUPFAM" id="SSF56601">
    <property type="entry name" value="beta-lactamase/transpeptidase-like"/>
    <property type="match status" value="1"/>
</dbReference>
<dbReference type="AlphaFoldDB" id="A0A1F7GCX4"/>
<feature type="transmembrane region" description="Helical" evidence="10">
    <location>
        <begin position="32"/>
        <end position="50"/>
    </location>
</feature>
<dbReference type="GO" id="GO:0009002">
    <property type="term" value="F:serine-type D-Ala-D-Ala carboxypeptidase activity"/>
    <property type="evidence" value="ECO:0007669"/>
    <property type="project" value="InterPro"/>
</dbReference>
<protein>
    <recommendedName>
        <fullName evidence="11">Peptidase S11 D-alanyl-D-alanine carboxypeptidase A N-terminal domain-containing protein</fullName>
    </recommendedName>
</protein>
<keyword evidence="2" id="KW-0732">Signal</keyword>
<dbReference type="EMBL" id="MFZF01000013">
    <property type="protein sequence ID" value="OGK16665.1"/>
    <property type="molecule type" value="Genomic_DNA"/>
</dbReference>
<evidence type="ECO:0000256" key="7">
    <source>
        <dbReference type="PIRSR" id="PIRSR618044-1"/>
    </source>
</evidence>
<keyword evidence="10" id="KW-1133">Transmembrane helix</keyword>
<feature type="active site" description="Proton acceptor" evidence="7">
    <location>
        <position position="123"/>
    </location>
</feature>
<dbReference type="InterPro" id="IPR001967">
    <property type="entry name" value="Peptidase_S11_N"/>
</dbReference>
<dbReference type="InterPro" id="IPR018044">
    <property type="entry name" value="Peptidase_S11"/>
</dbReference>
<keyword evidence="4" id="KW-0133">Cell shape</keyword>
<dbReference type="PANTHER" id="PTHR21581:SF6">
    <property type="entry name" value="TRAFFICKING PROTEIN PARTICLE COMPLEX SUBUNIT 12"/>
    <property type="match status" value="1"/>
</dbReference>
<dbReference type="GO" id="GO:0006508">
    <property type="term" value="P:proteolysis"/>
    <property type="evidence" value="ECO:0007669"/>
    <property type="project" value="InterPro"/>
</dbReference>
<dbReference type="GO" id="GO:0009252">
    <property type="term" value="P:peptidoglycan biosynthetic process"/>
    <property type="evidence" value="ECO:0007669"/>
    <property type="project" value="UniProtKB-KW"/>
</dbReference>
<evidence type="ECO:0000313" key="13">
    <source>
        <dbReference type="Proteomes" id="UP000178372"/>
    </source>
</evidence>
<evidence type="ECO:0000259" key="11">
    <source>
        <dbReference type="Pfam" id="PF00768"/>
    </source>
</evidence>
<keyword evidence="5" id="KW-0573">Peptidoglycan synthesis</keyword>
<dbReference type="Gene3D" id="3.40.710.10">
    <property type="entry name" value="DD-peptidase/beta-lactamase superfamily"/>
    <property type="match status" value="1"/>
</dbReference>
<evidence type="ECO:0000256" key="4">
    <source>
        <dbReference type="ARBA" id="ARBA00022960"/>
    </source>
</evidence>
<evidence type="ECO:0000256" key="6">
    <source>
        <dbReference type="ARBA" id="ARBA00023316"/>
    </source>
</evidence>
<keyword evidence="6" id="KW-0961">Cell wall biogenesis/degradation</keyword>
<reference evidence="12 13" key="1">
    <citation type="journal article" date="2016" name="Nat. Commun.">
        <title>Thousands of microbial genomes shed light on interconnected biogeochemical processes in an aquifer system.</title>
        <authorList>
            <person name="Anantharaman K."/>
            <person name="Brown C.T."/>
            <person name="Hug L.A."/>
            <person name="Sharon I."/>
            <person name="Castelle C.J."/>
            <person name="Probst A.J."/>
            <person name="Thomas B.C."/>
            <person name="Singh A."/>
            <person name="Wilkins M.J."/>
            <person name="Karaoz U."/>
            <person name="Brodie E.L."/>
            <person name="Williams K.H."/>
            <person name="Hubbard S.S."/>
            <person name="Banfield J.F."/>
        </authorList>
    </citation>
    <scope>NUCLEOTIDE SEQUENCE [LARGE SCALE GENOMIC DNA]</scope>
</reference>
<dbReference type="PANTHER" id="PTHR21581">
    <property type="entry name" value="D-ALANYL-D-ALANINE CARBOXYPEPTIDASE"/>
    <property type="match status" value="1"/>
</dbReference>
<keyword evidence="10" id="KW-0472">Membrane</keyword>
<name>A0A1F7GCX4_9BACT</name>
<evidence type="ECO:0000313" key="12">
    <source>
        <dbReference type="EMBL" id="OGK16665.1"/>
    </source>
</evidence>
<dbReference type="InterPro" id="IPR012338">
    <property type="entry name" value="Beta-lactam/transpept-like"/>
</dbReference>